<dbReference type="Proteomes" id="UP001055072">
    <property type="component" value="Unassembled WGS sequence"/>
</dbReference>
<evidence type="ECO:0000313" key="1">
    <source>
        <dbReference type="EMBL" id="KAI0086460.1"/>
    </source>
</evidence>
<organism evidence="1 2">
    <name type="scientific">Irpex rosettiformis</name>
    <dbReference type="NCBI Taxonomy" id="378272"/>
    <lineage>
        <taxon>Eukaryota</taxon>
        <taxon>Fungi</taxon>
        <taxon>Dikarya</taxon>
        <taxon>Basidiomycota</taxon>
        <taxon>Agaricomycotina</taxon>
        <taxon>Agaricomycetes</taxon>
        <taxon>Polyporales</taxon>
        <taxon>Irpicaceae</taxon>
        <taxon>Irpex</taxon>
    </lineage>
</organism>
<gene>
    <name evidence="1" type="ORF">BDY19DRAFT_860563</name>
</gene>
<feature type="non-terminal residue" evidence="1">
    <location>
        <position position="164"/>
    </location>
</feature>
<reference evidence="1" key="1">
    <citation type="journal article" date="2021" name="Environ. Microbiol.">
        <title>Gene family expansions and transcriptome signatures uncover fungal adaptations to wood decay.</title>
        <authorList>
            <person name="Hage H."/>
            <person name="Miyauchi S."/>
            <person name="Viragh M."/>
            <person name="Drula E."/>
            <person name="Min B."/>
            <person name="Chaduli D."/>
            <person name="Navarro D."/>
            <person name="Favel A."/>
            <person name="Norest M."/>
            <person name="Lesage-Meessen L."/>
            <person name="Balint B."/>
            <person name="Merenyi Z."/>
            <person name="de Eugenio L."/>
            <person name="Morin E."/>
            <person name="Martinez A.T."/>
            <person name="Baldrian P."/>
            <person name="Stursova M."/>
            <person name="Martinez M.J."/>
            <person name="Novotny C."/>
            <person name="Magnuson J.K."/>
            <person name="Spatafora J.W."/>
            <person name="Maurice S."/>
            <person name="Pangilinan J."/>
            <person name="Andreopoulos W."/>
            <person name="LaButti K."/>
            <person name="Hundley H."/>
            <person name="Na H."/>
            <person name="Kuo A."/>
            <person name="Barry K."/>
            <person name="Lipzen A."/>
            <person name="Henrissat B."/>
            <person name="Riley R."/>
            <person name="Ahrendt S."/>
            <person name="Nagy L.G."/>
            <person name="Grigoriev I.V."/>
            <person name="Martin F."/>
            <person name="Rosso M.N."/>
        </authorList>
    </citation>
    <scope>NUCLEOTIDE SEQUENCE</scope>
    <source>
        <strain evidence="1">CBS 384.51</strain>
    </source>
</reference>
<protein>
    <submittedName>
        <fullName evidence="1">Kinase-like domain-containing protein</fullName>
    </submittedName>
</protein>
<name>A0ACB8TWT5_9APHY</name>
<accession>A0ACB8TWT5</accession>
<proteinExistence type="predicted"/>
<keyword evidence="2" id="KW-1185">Reference proteome</keyword>
<dbReference type="EMBL" id="MU274923">
    <property type="protein sequence ID" value="KAI0086460.1"/>
    <property type="molecule type" value="Genomic_DNA"/>
</dbReference>
<sequence length="164" mass="18210">LSEPELRGVVKSIVDGLCYLRKKLVIHRDMNPSNILIGEDWRVKIADFGHAVRVVSETSTVTYRCATSELGYLSPELAAHRPHGFPTDIWSLGAVVITCMRGDHAFGASSPEEINKKIARADYSVPSFVSRELRNLISSLLKVIPRERISLHGISSHPFMNSSL</sequence>
<comment type="caution">
    <text evidence="1">The sequence shown here is derived from an EMBL/GenBank/DDBJ whole genome shotgun (WGS) entry which is preliminary data.</text>
</comment>
<feature type="non-terminal residue" evidence="1">
    <location>
        <position position="1"/>
    </location>
</feature>
<evidence type="ECO:0000313" key="2">
    <source>
        <dbReference type="Proteomes" id="UP001055072"/>
    </source>
</evidence>